<evidence type="ECO:0000313" key="2">
    <source>
        <dbReference type="Proteomes" id="UP000253303"/>
    </source>
</evidence>
<dbReference type="Proteomes" id="UP000253303">
    <property type="component" value="Unassembled WGS sequence"/>
</dbReference>
<dbReference type="AlphaFoldDB" id="A0A366LY71"/>
<evidence type="ECO:0000313" key="1">
    <source>
        <dbReference type="EMBL" id="RBQ18309.1"/>
    </source>
</evidence>
<sequence length="176" mass="18454">MSSPLSAGSSGIGDVDTVLGILDQHLRMIRSGDPASARTLLIDGRPAQLDGADFDQVIVGAGTLVYVYVDWLRQAYEHQGDGSAEALGSVVGYVVDGLHVMNAVDDAAIPTMAGLIVAAGVGLSPNLWRAQYGPWMRAEMNAVEATLLLLAGHVNEIAQDDDQAIRMVADVLAAEL</sequence>
<name>A0A366LY71_9ACTN</name>
<protein>
    <submittedName>
        <fullName evidence="1">Uncharacterized protein</fullName>
    </submittedName>
</protein>
<keyword evidence="2" id="KW-1185">Reference proteome</keyword>
<gene>
    <name evidence="1" type="ORF">DP939_20780</name>
</gene>
<proteinExistence type="predicted"/>
<comment type="caution">
    <text evidence="1">The sequence shown here is derived from an EMBL/GenBank/DDBJ whole genome shotgun (WGS) entry which is preliminary data.</text>
</comment>
<organism evidence="1 2">
    <name type="scientific">Spongiactinospora rosea</name>
    <dbReference type="NCBI Taxonomy" id="2248750"/>
    <lineage>
        <taxon>Bacteria</taxon>
        <taxon>Bacillati</taxon>
        <taxon>Actinomycetota</taxon>
        <taxon>Actinomycetes</taxon>
        <taxon>Streptosporangiales</taxon>
        <taxon>Streptosporangiaceae</taxon>
        <taxon>Spongiactinospora</taxon>
    </lineage>
</organism>
<dbReference type="RefSeq" id="WP_113982388.1">
    <property type="nucleotide sequence ID" value="NZ_QMEY01000008.1"/>
</dbReference>
<dbReference type="OrthoDB" id="3472681at2"/>
<accession>A0A366LY71</accession>
<dbReference type="EMBL" id="QMEY01000008">
    <property type="protein sequence ID" value="RBQ18309.1"/>
    <property type="molecule type" value="Genomic_DNA"/>
</dbReference>
<reference evidence="1 2" key="1">
    <citation type="submission" date="2018-06" db="EMBL/GenBank/DDBJ databases">
        <title>Sphaerisporangium craniellae sp. nov., isolated from a marine sponge in the South China Sea.</title>
        <authorList>
            <person name="Li L."/>
        </authorList>
    </citation>
    <scope>NUCLEOTIDE SEQUENCE [LARGE SCALE GENOMIC DNA]</scope>
    <source>
        <strain evidence="1 2">LHW63015</strain>
    </source>
</reference>